<protein>
    <submittedName>
        <fullName evidence="1">DUF3299 domain-containing protein</fullName>
    </submittedName>
</protein>
<evidence type="ECO:0000313" key="1">
    <source>
        <dbReference type="EMBL" id="MZZ15608.1"/>
    </source>
</evidence>
<dbReference type="EMBL" id="WXZT01000022">
    <property type="protein sequence ID" value="MZZ15608.1"/>
    <property type="molecule type" value="Genomic_DNA"/>
</dbReference>
<dbReference type="Proteomes" id="UP000644192">
    <property type="component" value="Unassembled WGS sequence"/>
</dbReference>
<proteinExistence type="predicted"/>
<sequence>LVTEFLLVPYYGACIHVPPPPSNQIVYVKTAKGVQMDELYQPFWVEGTFKVENASSELAAAGYRMQASKVTPYEYEGG</sequence>
<dbReference type="RefSeq" id="WP_134411969.1">
    <property type="nucleotide sequence ID" value="NZ_JBIDIV010000011.1"/>
</dbReference>
<dbReference type="InterPro" id="IPR021727">
    <property type="entry name" value="DUF3299"/>
</dbReference>
<comment type="caution">
    <text evidence="1">The sequence shown here is derived from an EMBL/GenBank/DDBJ whole genome shotgun (WGS) entry which is preliminary data.</text>
</comment>
<dbReference type="AlphaFoldDB" id="A0A6B1YD40"/>
<organism evidence="1 2">
    <name type="scientific">Pseudomonas aeruginosa</name>
    <dbReference type="NCBI Taxonomy" id="287"/>
    <lineage>
        <taxon>Bacteria</taxon>
        <taxon>Pseudomonadati</taxon>
        <taxon>Pseudomonadota</taxon>
        <taxon>Gammaproteobacteria</taxon>
        <taxon>Pseudomonadales</taxon>
        <taxon>Pseudomonadaceae</taxon>
        <taxon>Pseudomonas</taxon>
    </lineage>
</organism>
<accession>A0A6B1YD40</accession>
<feature type="non-terminal residue" evidence="1">
    <location>
        <position position="1"/>
    </location>
</feature>
<dbReference type="Gene3D" id="2.40.50.870">
    <property type="entry name" value="Protein of unknown function (DUF3299)"/>
    <property type="match status" value="1"/>
</dbReference>
<dbReference type="Pfam" id="PF11736">
    <property type="entry name" value="DUF3299"/>
    <property type="match status" value="1"/>
</dbReference>
<evidence type="ECO:0000313" key="2">
    <source>
        <dbReference type="Proteomes" id="UP000644192"/>
    </source>
</evidence>
<gene>
    <name evidence="1" type="ORF">GUL26_25430</name>
</gene>
<name>A0A6B1YD40_PSEAI</name>
<reference evidence="1" key="1">
    <citation type="submission" date="2020-01" db="EMBL/GenBank/DDBJ databases">
        <title>Bacteria Cultured from War Wounds Associated with the Conflict in Eastern Ukraine.</title>
        <authorList>
            <person name="Snesrud E."/>
            <person name="Galac M.R."/>
            <person name="Mc Gann P."/>
            <person name="Valentine K."/>
            <person name="Viacheslav K."/>
        </authorList>
    </citation>
    <scope>NUCLEOTIDE SEQUENCE</scope>
    <source>
        <strain evidence="1">VNMU148</strain>
    </source>
</reference>